<sequence>MSFSLTLDLAYVQVDYLNKKFGQTVFLCSFIFSSVLIIASTQYISC</sequence>
<feature type="transmembrane region" description="Helical" evidence="1">
    <location>
        <begin position="20"/>
        <end position="39"/>
    </location>
</feature>
<evidence type="ECO:0000313" key="2">
    <source>
        <dbReference type="EMBL" id="MBX74206.1"/>
    </source>
</evidence>
<dbReference type="AlphaFoldDB" id="A0A2P2R4M5"/>
<dbReference type="EMBL" id="GGEC01093722">
    <property type="protein sequence ID" value="MBX74206.1"/>
    <property type="molecule type" value="Transcribed_RNA"/>
</dbReference>
<organism evidence="2">
    <name type="scientific">Rhizophora mucronata</name>
    <name type="common">Asiatic mangrove</name>
    <dbReference type="NCBI Taxonomy" id="61149"/>
    <lineage>
        <taxon>Eukaryota</taxon>
        <taxon>Viridiplantae</taxon>
        <taxon>Streptophyta</taxon>
        <taxon>Embryophyta</taxon>
        <taxon>Tracheophyta</taxon>
        <taxon>Spermatophyta</taxon>
        <taxon>Magnoliopsida</taxon>
        <taxon>eudicotyledons</taxon>
        <taxon>Gunneridae</taxon>
        <taxon>Pentapetalae</taxon>
        <taxon>rosids</taxon>
        <taxon>fabids</taxon>
        <taxon>Malpighiales</taxon>
        <taxon>Rhizophoraceae</taxon>
        <taxon>Rhizophora</taxon>
    </lineage>
</organism>
<keyword evidence="1" id="KW-0812">Transmembrane</keyword>
<accession>A0A2P2R4M5</accession>
<keyword evidence="1" id="KW-1133">Transmembrane helix</keyword>
<reference evidence="2" key="1">
    <citation type="submission" date="2018-02" db="EMBL/GenBank/DDBJ databases">
        <title>Rhizophora mucronata_Transcriptome.</title>
        <authorList>
            <person name="Meera S.P."/>
            <person name="Sreeshan A."/>
            <person name="Augustine A."/>
        </authorList>
    </citation>
    <scope>NUCLEOTIDE SEQUENCE</scope>
    <source>
        <tissue evidence="2">Leaf</tissue>
    </source>
</reference>
<name>A0A2P2R4M5_RHIMU</name>
<protein>
    <submittedName>
        <fullName evidence="2">Uncharacterized protein</fullName>
    </submittedName>
</protein>
<evidence type="ECO:0000256" key="1">
    <source>
        <dbReference type="SAM" id="Phobius"/>
    </source>
</evidence>
<proteinExistence type="predicted"/>
<keyword evidence="1" id="KW-0472">Membrane</keyword>